<dbReference type="SUPFAM" id="SSF51905">
    <property type="entry name" value="FAD/NAD(P)-binding domain"/>
    <property type="match status" value="1"/>
</dbReference>
<keyword evidence="4" id="KW-0503">Monooxygenase</keyword>
<dbReference type="AlphaFoldDB" id="A0A0B2WXG0"/>
<organism evidence="5 6">
    <name type="scientific">Metarhizium album (strain ARSEF 1941)</name>
    <dbReference type="NCBI Taxonomy" id="1081103"/>
    <lineage>
        <taxon>Eukaryota</taxon>
        <taxon>Fungi</taxon>
        <taxon>Dikarya</taxon>
        <taxon>Ascomycota</taxon>
        <taxon>Pezizomycotina</taxon>
        <taxon>Sordariomycetes</taxon>
        <taxon>Hypocreomycetidae</taxon>
        <taxon>Hypocreales</taxon>
        <taxon>Clavicipitaceae</taxon>
        <taxon>Metarhizium</taxon>
    </lineage>
</organism>
<evidence type="ECO:0000256" key="1">
    <source>
        <dbReference type="ARBA" id="ARBA00001974"/>
    </source>
</evidence>
<keyword evidence="6" id="KW-1185">Reference proteome</keyword>
<dbReference type="OrthoDB" id="16820at2759"/>
<protein>
    <submittedName>
        <fullName evidence="5">Aromatic-ring hydroxylase-like protein</fullName>
    </submittedName>
</protein>
<keyword evidence="3" id="KW-0560">Oxidoreductase</keyword>
<dbReference type="PANTHER" id="PTHR13789">
    <property type="entry name" value="MONOOXYGENASE"/>
    <property type="match status" value="1"/>
</dbReference>
<comment type="caution">
    <text evidence="5">The sequence shown here is derived from an EMBL/GenBank/DDBJ whole genome shotgun (WGS) entry which is preliminary data.</text>
</comment>
<dbReference type="PRINTS" id="PR00420">
    <property type="entry name" value="RNGMNOXGNASE"/>
</dbReference>
<proteinExistence type="inferred from homology"/>
<evidence type="ECO:0000256" key="3">
    <source>
        <dbReference type="ARBA" id="ARBA00023002"/>
    </source>
</evidence>
<evidence type="ECO:0000313" key="6">
    <source>
        <dbReference type="Proteomes" id="UP000030816"/>
    </source>
</evidence>
<dbReference type="HOGENOM" id="CLU_678071_0_0_1"/>
<evidence type="ECO:0000256" key="4">
    <source>
        <dbReference type="ARBA" id="ARBA00023033"/>
    </source>
</evidence>
<evidence type="ECO:0000313" key="5">
    <source>
        <dbReference type="EMBL" id="KHN97560.1"/>
    </source>
</evidence>
<name>A0A0B2WXG0_METAS</name>
<gene>
    <name evidence="5" type="ORF">MAM_04575</name>
</gene>
<dbReference type="STRING" id="1081103.A0A0B2WXG0"/>
<evidence type="ECO:0000256" key="2">
    <source>
        <dbReference type="ARBA" id="ARBA00007992"/>
    </source>
</evidence>
<dbReference type="GeneID" id="63739030"/>
<dbReference type="RefSeq" id="XP_040678626.1">
    <property type="nucleotide sequence ID" value="XM_040823373.1"/>
</dbReference>
<dbReference type="Proteomes" id="UP000030816">
    <property type="component" value="Unassembled WGS sequence"/>
</dbReference>
<dbReference type="EMBL" id="AZHE01000010">
    <property type="protein sequence ID" value="KHN97560.1"/>
    <property type="molecule type" value="Genomic_DNA"/>
</dbReference>
<dbReference type="GO" id="GO:0004497">
    <property type="term" value="F:monooxygenase activity"/>
    <property type="evidence" value="ECO:0007669"/>
    <property type="project" value="UniProtKB-KW"/>
</dbReference>
<dbReference type="Gene3D" id="3.50.50.60">
    <property type="entry name" value="FAD/NAD(P)-binding domain"/>
    <property type="match status" value="1"/>
</dbReference>
<dbReference type="InterPro" id="IPR050493">
    <property type="entry name" value="FAD-dep_Monooxygenase_BioMet"/>
</dbReference>
<accession>A0A0B2WXG0</accession>
<dbReference type="PANTHER" id="PTHR13789:SF315">
    <property type="entry name" value="FAD-DEPENDENT MONOOXYGENASE MDPD"/>
    <property type="match status" value="1"/>
</dbReference>
<sequence>MRDMEQEQVHAGMSYKKRREEHIYGPPVPNFNEPEHVASRTGPFVAAAQIRQQLYRMFLRQVAKLGFTASHGKHVARYFEFDVAGKGGVVLENGDNGLADVVVAADGLRSRSELQVCGEEPTFPRSSSMSVYRTSFPREMAKKDELVREGWGDLATTWVYWLGPRMHIGIWISDDLVGWGFTPRDEVGAPTETRGPDNGVEEVVKALLRAPDWDPAVAALIRASPEKGIIHRPLLWRDLRREWTSHGGRVVQVGDSAHSLTPTSGNGATQALGTASRWVLLGKSANAKDLEQLRNSVHLGPVRLRSGFVAYRCKELALGSRLLGQCGVAVCGRACVGQVWNRAAVALSLGITRAARRKVETTLTTMDGSSSSVVLYLPGAMPALARNMSTRSSCLSSRSANFCTLT</sequence>
<dbReference type="InterPro" id="IPR036188">
    <property type="entry name" value="FAD/NAD-bd_sf"/>
</dbReference>
<comment type="cofactor">
    <cofactor evidence="1">
        <name>FAD</name>
        <dbReference type="ChEBI" id="CHEBI:57692"/>
    </cofactor>
</comment>
<reference evidence="5 6" key="1">
    <citation type="journal article" date="2014" name="Proc. Natl. Acad. Sci. U.S.A.">
        <title>Trajectory and genomic determinants of fungal-pathogen speciation and host adaptation.</title>
        <authorList>
            <person name="Hu X."/>
            <person name="Xiao G."/>
            <person name="Zheng P."/>
            <person name="Shang Y."/>
            <person name="Su Y."/>
            <person name="Zhang X."/>
            <person name="Liu X."/>
            <person name="Zhan S."/>
            <person name="St Leger R.J."/>
            <person name="Wang C."/>
        </authorList>
    </citation>
    <scope>NUCLEOTIDE SEQUENCE [LARGE SCALE GENOMIC DNA]</scope>
    <source>
        <strain evidence="5 6">ARSEF 1941</strain>
    </source>
</reference>
<comment type="similarity">
    <text evidence="2">Belongs to the paxM FAD-dependent monooxygenase family.</text>
</comment>